<dbReference type="STRING" id="215243.A0A0D2DCS0"/>
<dbReference type="GO" id="GO:0004777">
    <property type="term" value="F:succinate-semialdehyde dehydrogenase (NAD+) activity"/>
    <property type="evidence" value="ECO:0007669"/>
    <property type="project" value="TreeGrafter"/>
</dbReference>
<feature type="region of interest" description="Disordered" evidence="4">
    <location>
        <begin position="1"/>
        <end position="37"/>
    </location>
</feature>
<dbReference type="InterPro" id="IPR050740">
    <property type="entry name" value="Aldehyde_DH_Superfamily"/>
</dbReference>
<dbReference type="PANTHER" id="PTHR43353">
    <property type="entry name" value="SUCCINATE-SEMIALDEHYDE DEHYDROGENASE, MITOCHONDRIAL"/>
    <property type="match status" value="1"/>
</dbReference>
<dbReference type="OrthoDB" id="310895at2759"/>
<dbReference type="FunFam" id="3.40.309.10:FF:000010">
    <property type="entry name" value="Gamma-aminobutyraldehyde dehydrogenase"/>
    <property type="match status" value="1"/>
</dbReference>
<feature type="compositionally biased region" description="Polar residues" evidence="4">
    <location>
        <begin position="16"/>
        <end position="37"/>
    </location>
</feature>
<dbReference type="HOGENOM" id="CLU_005391_1_0_1"/>
<dbReference type="InterPro" id="IPR016161">
    <property type="entry name" value="Ald_DH/histidinol_DH"/>
</dbReference>
<dbReference type="AlphaFoldDB" id="A0A0D2DCS0"/>
<dbReference type="RefSeq" id="XP_016261094.1">
    <property type="nucleotide sequence ID" value="XM_016407614.1"/>
</dbReference>
<dbReference type="GeneID" id="27358565"/>
<evidence type="ECO:0000256" key="3">
    <source>
        <dbReference type="RuleBase" id="RU003345"/>
    </source>
</evidence>
<protein>
    <recommendedName>
        <fullName evidence="5">Aldehyde dehydrogenase domain-containing protein</fullName>
    </recommendedName>
</protein>
<dbReference type="GO" id="GO:0009450">
    <property type="term" value="P:gamma-aminobutyric acid catabolic process"/>
    <property type="evidence" value="ECO:0007669"/>
    <property type="project" value="TreeGrafter"/>
</dbReference>
<accession>A0A0D2DCS0</accession>
<dbReference type="Gene3D" id="3.40.309.10">
    <property type="entry name" value="Aldehyde Dehydrogenase, Chain A, domain 2"/>
    <property type="match status" value="1"/>
</dbReference>
<feature type="active site" evidence="2">
    <location>
        <position position="301"/>
    </location>
</feature>
<dbReference type="Proteomes" id="UP000053342">
    <property type="component" value="Unassembled WGS sequence"/>
</dbReference>
<dbReference type="PANTHER" id="PTHR43353:SF6">
    <property type="entry name" value="CYTOPLASMIC ALDEHYDE DEHYDROGENASE (EUROFUNG)"/>
    <property type="match status" value="1"/>
</dbReference>
<dbReference type="VEuPathDB" id="FungiDB:PV06_06491"/>
<sequence length="529" mass="56550">MRKHHIIAPDTERKPSTTLSPQKTPGTPSTRNAMTSNGDSVNGMSLSAFDSSSTIPLWLDGKEVKLSSTFDVISPLDQKTLYKASAANEQDALKAIASAEKALKSWSKTKPSFRRDVFLRAAEGFKKRNDEQKHYSYTETGAAESMFAFEHNLAYEACLSVAGLVHTASISTMPVAGEEGFNAMVLKEPYGVVLGIAPWNAPNVLGLRAFLQPLAMGNTVILKGPEFAPATYWALSSILHEAGLPAGCLNTLYHRPADAASVTSTLISHPSIKKINFTGSTAVGSIIASQAGKFLKPCVMELGGKAPAIVCEDADIQTAALQCALGAFLHAGQICMATERILVHAKVANAFRSALHQTMDQVFASDAQGGLGVPQLVTALPVTKNKALLADAVSKGATAIYGDPHHSEASTTKMRPVVIENVKPDMDIYHTESFGPTVSLYVVQSDDEAVGIANDTDYGLSSSVYTEDLRRGLKIARQIESGAVHINTMTVHDEAALPHGGVKKSGFGRFNGIPGLEEWVRTKVITWKD</sequence>
<dbReference type="PROSITE" id="PS00070">
    <property type="entry name" value="ALDEHYDE_DEHYDR_CYS"/>
    <property type="match status" value="1"/>
</dbReference>
<name>A0A0D2DCS0_9EURO</name>
<keyword evidence="1 3" id="KW-0560">Oxidoreductase</keyword>
<evidence type="ECO:0000256" key="1">
    <source>
        <dbReference type="ARBA" id="ARBA00023002"/>
    </source>
</evidence>
<dbReference type="CDD" id="cd07105">
    <property type="entry name" value="ALDH_SaliADH"/>
    <property type="match status" value="1"/>
</dbReference>
<reference evidence="6 7" key="1">
    <citation type="submission" date="2015-01" db="EMBL/GenBank/DDBJ databases">
        <title>The Genome Sequence of Exophiala oligosperma CBS72588.</title>
        <authorList>
            <consortium name="The Broad Institute Genomics Platform"/>
            <person name="Cuomo C."/>
            <person name="de Hoog S."/>
            <person name="Gorbushina A."/>
            <person name="Stielow B."/>
            <person name="Teixiera M."/>
            <person name="Abouelleil A."/>
            <person name="Chapman S.B."/>
            <person name="Priest M."/>
            <person name="Young S.K."/>
            <person name="Wortman J."/>
            <person name="Nusbaum C."/>
            <person name="Birren B."/>
        </authorList>
    </citation>
    <scope>NUCLEOTIDE SEQUENCE [LARGE SCALE GENOMIC DNA]</scope>
    <source>
        <strain evidence="6 7">CBS 72588</strain>
    </source>
</reference>
<dbReference type="Gene3D" id="3.40.605.10">
    <property type="entry name" value="Aldehyde Dehydrogenase, Chain A, domain 1"/>
    <property type="match status" value="1"/>
</dbReference>
<evidence type="ECO:0000313" key="6">
    <source>
        <dbReference type="EMBL" id="KIW40878.1"/>
    </source>
</evidence>
<proteinExistence type="inferred from homology"/>
<comment type="similarity">
    <text evidence="3">Belongs to the aldehyde dehydrogenase family.</text>
</comment>
<feature type="domain" description="Aldehyde dehydrogenase" evidence="5">
    <location>
        <begin position="68"/>
        <end position="525"/>
    </location>
</feature>
<dbReference type="InterPro" id="IPR016163">
    <property type="entry name" value="Ald_DH_C"/>
</dbReference>
<evidence type="ECO:0000313" key="7">
    <source>
        <dbReference type="Proteomes" id="UP000053342"/>
    </source>
</evidence>
<dbReference type="InterPro" id="IPR015590">
    <property type="entry name" value="Aldehyde_DH_dom"/>
</dbReference>
<keyword evidence="7" id="KW-1185">Reference proteome</keyword>
<evidence type="ECO:0000256" key="4">
    <source>
        <dbReference type="SAM" id="MobiDB-lite"/>
    </source>
</evidence>
<evidence type="ECO:0000259" key="5">
    <source>
        <dbReference type="Pfam" id="PF00171"/>
    </source>
</evidence>
<dbReference type="InterPro" id="IPR016160">
    <property type="entry name" value="Ald_DH_CS_CYS"/>
</dbReference>
<gene>
    <name evidence="6" type="ORF">PV06_06491</name>
</gene>
<organism evidence="6 7">
    <name type="scientific">Exophiala oligosperma</name>
    <dbReference type="NCBI Taxonomy" id="215243"/>
    <lineage>
        <taxon>Eukaryota</taxon>
        <taxon>Fungi</taxon>
        <taxon>Dikarya</taxon>
        <taxon>Ascomycota</taxon>
        <taxon>Pezizomycotina</taxon>
        <taxon>Eurotiomycetes</taxon>
        <taxon>Chaetothyriomycetidae</taxon>
        <taxon>Chaetothyriales</taxon>
        <taxon>Herpotrichiellaceae</taxon>
        <taxon>Exophiala</taxon>
    </lineage>
</organism>
<dbReference type="PROSITE" id="PS00687">
    <property type="entry name" value="ALDEHYDE_DEHYDR_GLU"/>
    <property type="match status" value="1"/>
</dbReference>
<evidence type="ECO:0000256" key="2">
    <source>
        <dbReference type="PROSITE-ProRule" id="PRU10007"/>
    </source>
</evidence>
<dbReference type="InterPro" id="IPR029510">
    <property type="entry name" value="Ald_DH_CS_GLU"/>
</dbReference>
<dbReference type="InterPro" id="IPR016162">
    <property type="entry name" value="Ald_DH_N"/>
</dbReference>
<dbReference type="Pfam" id="PF00171">
    <property type="entry name" value="Aldedh"/>
    <property type="match status" value="1"/>
</dbReference>
<dbReference type="SUPFAM" id="SSF53720">
    <property type="entry name" value="ALDH-like"/>
    <property type="match status" value="1"/>
</dbReference>
<dbReference type="EMBL" id="KN847337">
    <property type="protein sequence ID" value="KIW40878.1"/>
    <property type="molecule type" value="Genomic_DNA"/>
</dbReference>